<dbReference type="InterPro" id="IPR019762">
    <property type="entry name" value="Dynamin_GTPase_CS"/>
</dbReference>
<evidence type="ECO:0000313" key="4">
    <source>
        <dbReference type="Proteomes" id="UP000663881"/>
    </source>
</evidence>
<reference evidence="3" key="1">
    <citation type="submission" date="2021-02" db="EMBL/GenBank/DDBJ databases">
        <authorList>
            <person name="Nowell W R."/>
        </authorList>
    </citation>
    <scope>NUCLEOTIDE SEQUENCE</scope>
</reference>
<comment type="caution">
    <text evidence="3">The sequence shown here is derived from an EMBL/GenBank/DDBJ whole genome shotgun (WGS) entry which is preliminary data.</text>
</comment>
<dbReference type="Gene3D" id="3.40.50.300">
    <property type="entry name" value="P-loop containing nucleotide triphosphate hydrolases"/>
    <property type="match status" value="1"/>
</dbReference>
<dbReference type="PANTHER" id="PTHR11566">
    <property type="entry name" value="DYNAMIN"/>
    <property type="match status" value="1"/>
</dbReference>
<dbReference type="GO" id="GO:0008017">
    <property type="term" value="F:microtubule binding"/>
    <property type="evidence" value="ECO:0007669"/>
    <property type="project" value="TreeGrafter"/>
</dbReference>
<dbReference type="InterPro" id="IPR045063">
    <property type="entry name" value="Dynamin_N"/>
</dbReference>
<dbReference type="SMART" id="SM00053">
    <property type="entry name" value="DYNc"/>
    <property type="match status" value="1"/>
</dbReference>
<dbReference type="EMBL" id="CAJOAY010013128">
    <property type="protein sequence ID" value="CAF4261399.1"/>
    <property type="molecule type" value="Genomic_DNA"/>
</dbReference>
<dbReference type="PROSITE" id="PS51718">
    <property type="entry name" value="G_DYNAMIN_2"/>
    <property type="match status" value="1"/>
</dbReference>
<dbReference type="GO" id="GO:0005525">
    <property type="term" value="F:GTP binding"/>
    <property type="evidence" value="ECO:0007669"/>
    <property type="project" value="UniProtKB-KW"/>
</dbReference>
<dbReference type="GO" id="GO:0003924">
    <property type="term" value="F:GTPase activity"/>
    <property type="evidence" value="ECO:0007669"/>
    <property type="project" value="InterPro"/>
</dbReference>
<dbReference type="PRINTS" id="PR00195">
    <property type="entry name" value="DYNAMIN"/>
</dbReference>
<dbReference type="GO" id="GO:0005874">
    <property type="term" value="C:microtubule"/>
    <property type="evidence" value="ECO:0007669"/>
    <property type="project" value="TreeGrafter"/>
</dbReference>
<dbReference type="InterPro" id="IPR022812">
    <property type="entry name" value="Dynamin"/>
</dbReference>
<evidence type="ECO:0000313" key="3">
    <source>
        <dbReference type="EMBL" id="CAF4261399.1"/>
    </source>
</evidence>
<dbReference type="GO" id="GO:0016020">
    <property type="term" value="C:membrane"/>
    <property type="evidence" value="ECO:0007669"/>
    <property type="project" value="TreeGrafter"/>
</dbReference>
<sequence length="142" mass="16102">MATFANTYDEKIRPLMDKIDQARTLLAPGNYGITFPNVVVVGDQSSGKSSLLESLSLVELPKGNGIVTRCPLVLRLRKSDERRVYRLHDDSHENKKEILNEADLNIPRYIEEETKKLAGDNKNVVRNIIELQVEDPDVRDLT</sequence>
<dbReference type="Pfam" id="PF00350">
    <property type="entry name" value="Dynamin_N"/>
    <property type="match status" value="1"/>
</dbReference>
<gene>
    <name evidence="3" type="ORF">OKA104_LOCUS44148</name>
</gene>
<feature type="non-terminal residue" evidence="3">
    <location>
        <position position="142"/>
    </location>
</feature>
<keyword evidence="1" id="KW-0547">Nucleotide-binding</keyword>
<name>A0A820FFK4_9BILA</name>
<dbReference type="InterPro" id="IPR001401">
    <property type="entry name" value="Dynamin_GTPase"/>
</dbReference>
<dbReference type="Proteomes" id="UP000663881">
    <property type="component" value="Unassembled WGS sequence"/>
</dbReference>
<dbReference type="PANTHER" id="PTHR11566:SF173">
    <property type="entry name" value="DYNAMIN-RELATED PROTEIN 4C"/>
    <property type="match status" value="1"/>
</dbReference>
<dbReference type="AlphaFoldDB" id="A0A820FFK4"/>
<protein>
    <recommendedName>
        <fullName evidence="2">Dynamin-type G domain-containing protein</fullName>
    </recommendedName>
</protein>
<dbReference type="InterPro" id="IPR027417">
    <property type="entry name" value="P-loop_NTPase"/>
</dbReference>
<organism evidence="3 4">
    <name type="scientific">Adineta steineri</name>
    <dbReference type="NCBI Taxonomy" id="433720"/>
    <lineage>
        <taxon>Eukaryota</taxon>
        <taxon>Metazoa</taxon>
        <taxon>Spiralia</taxon>
        <taxon>Gnathifera</taxon>
        <taxon>Rotifera</taxon>
        <taxon>Eurotatoria</taxon>
        <taxon>Bdelloidea</taxon>
        <taxon>Adinetida</taxon>
        <taxon>Adinetidae</taxon>
        <taxon>Adineta</taxon>
    </lineage>
</organism>
<evidence type="ECO:0000256" key="1">
    <source>
        <dbReference type="RuleBase" id="RU003932"/>
    </source>
</evidence>
<feature type="domain" description="Dynamin-type G" evidence="2">
    <location>
        <begin position="32"/>
        <end position="142"/>
    </location>
</feature>
<dbReference type="PROSITE" id="PS00410">
    <property type="entry name" value="G_DYNAMIN_1"/>
    <property type="match status" value="1"/>
</dbReference>
<accession>A0A820FFK4</accession>
<dbReference type="SUPFAM" id="SSF52540">
    <property type="entry name" value="P-loop containing nucleoside triphosphate hydrolases"/>
    <property type="match status" value="1"/>
</dbReference>
<dbReference type="GO" id="GO:0005737">
    <property type="term" value="C:cytoplasm"/>
    <property type="evidence" value="ECO:0007669"/>
    <property type="project" value="TreeGrafter"/>
</dbReference>
<comment type="similarity">
    <text evidence="1">Belongs to the TRAFAC class dynamin-like GTPase superfamily. Dynamin/Fzo/YdjA family.</text>
</comment>
<dbReference type="InterPro" id="IPR030381">
    <property type="entry name" value="G_DYNAMIN_dom"/>
</dbReference>
<keyword evidence="1" id="KW-0342">GTP-binding</keyword>
<evidence type="ECO:0000259" key="2">
    <source>
        <dbReference type="PROSITE" id="PS51718"/>
    </source>
</evidence>
<proteinExistence type="inferred from homology"/>